<evidence type="ECO:0000256" key="1">
    <source>
        <dbReference type="ARBA" id="ARBA00004120"/>
    </source>
</evidence>
<dbReference type="GO" id="GO:0005813">
    <property type="term" value="C:centrosome"/>
    <property type="evidence" value="ECO:0007669"/>
    <property type="project" value="UniProtKB-SubCell"/>
</dbReference>
<dbReference type="InterPro" id="IPR016024">
    <property type="entry name" value="ARM-type_fold"/>
</dbReference>
<dbReference type="InterPro" id="IPR048959">
    <property type="entry name" value="ARMC9_ARM_dom"/>
</dbReference>
<dbReference type="PANTHER" id="PTHR14881">
    <property type="entry name" value="LISH DOMAIN-CONTAINING PROTEIN ARMC9"/>
    <property type="match status" value="1"/>
</dbReference>
<dbReference type="InterPro" id="IPR040369">
    <property type="entry name" value="ARMC9"/>
</dbReference>
<dbReference type="AlphaFoldDB" id="A0A158R5Q9"/>
<keyword evidence="2" id="KW-0970">Cilium biogenesis/degradation</keyword>
<dbReference type="WBParaSite" id="SMUV_0000779501-mRNA-1">
    <property type="protein sequence ID" value="SMUV_0000779501-mRNA-1"/>
    <property type="gene ID" value="SMUV_0000779501"/>
</dbReference>
<comment type="subcellular location">
    <subcellularLocation>
        <location evidence="1">Cytoplasm</location>
        <location evidence="1">Cytoskeleton</location>
        <location evidence="1">Cilium basal body</location>
    </subcellularLocation>
</comment>
<dbReference type="GO" id="GO:0005814">
    <property type="term" value="C:centriole"/>
    <property type="evidence" value="ECO:0007669"/>
    <property type="project" value="TreeGrafter"/>
</dbReference>
<dbReference type="InterPro" id="IPR011989">
    <property type="entry name" value="ARM-like"/>
</dbReference>
<name>A0A158R5Q9_9BILA</name>
<evidence type="ECO:0000313" key="6">
    <source>
        <dbReference type="WBParaSite" id="SMUV_0000779501-mRNA-1"/>
    </source>
</evidence>
<keyword evidence="3" id="KW-0966">Cell projection</keyword>
<dbReference type="Pfam" id="PF21050">
    <property type="entry name" value="ARMC9_ARM"/>
    <property type="match status" value="1"/>
</dbReference>
<proteinExistence type="predicted"/>
<feature type="domain" description="LisH" evidence="4">
    <location>
        <begin position="176"/>
        <end position="294"/>
    </location>
</feature>
<sequence length="326" mass="35895">MLLIVKCIRTRPLKIRLLERKGLNQAALSQKSRSPENIVPADPNTCSEKKQLPLTDRLNFAKQITRSSGDDAVHALNVFTDNDIFMLKEKKLNIVSHIIAQPESYDQLKEETARLLNAICSYYNGRTYVTTSAQRKELVSSVLAALKSKKLSNYAAQHAIAALQKLSLRITVQKDLISLGMMEWLTFYLETMNVDNFPLEYGCALLLNLSINPASHSTASRIANQLVATLISLLKRDNETICKYVNGALFVLLSINRVASAASQIGLETVLRSKLERRHCNDDVMQIPQIFKVLRGGNAVNIDRFSGSGGSCGGGGDGGDGDCKPI</sequence>
<evidence type="ECO:0000259" key="4">
    <source>
        <dbReference type="Pfam" id="PF21050"/>
    </source>
</evidence>
<reference evidence="6" key="1">
    <citation type="submission" date="2016-04" db="UniProtKB">
        <authorList>
            <consortium name="WormBaseParasite"/>
        </authorList>
    </citation>
    <scope>IDENTIFICATION</scope>
</reference>
<dbReference type="PANTHER" id="PTHR14881:SF4">
    <property type="entry name" value="LISH DOMAIN-CONTAINING PROTEIN ARMC9"/>
    <property type="match status" value="1"/>
</dbReference>
<dbReference type="STRING" id="451379.A0A158R5Q9"/>
<dbReference type="GO" id="GO:0097542">
    <property type="term" value="C:ciliary tip"/>
    <property type="evidence" value="ECO:0007669"/>
    <property type="project" value="TreeGrafter"/>
</dbReference>
<dbReference type="GO" id="GO:0036064">
    <property type="term" value="C:ciliary basal body"/>
    <property type="evidence" value="ECO:0007669"/>
    <property type="project" value="InterPro"/>
</dbReference>
<evidence type="ECO:0000313" key="5">
    <source>
        <dbReference type="Proteomes" id="UP000046393"/>
    </source>
</evidence>
<dbReference type="Proteomes" id="UP000046393">
    <property type="component" value="Unplaced"/>
</dbReference>
<accession>A0A158R5Q9</accession>
<dbReference type="GO" id="GO:0060271">
    <property type="term" value="P:cilium assembly"/>
    <property type="evidence" value="ECO:0007669"/>
    <property type="project" value="InterPro"/>
</dbReference>
<evidence type="ECO:0000256" key="3">
    <source>
        <dbReference type="ARBA" id="ARBA00023273"/>
    </source>
</evidence>
<keyword evidence="5" id="KW-1185">Reference proteome</keyword>
<evidence type="ECO:0000256" key="2">
    <source>
        <dbReference type="ARBA" id="ARBA00022794"/>
    </source>
</evidence>
<organism evidence="5 6">
    <name type="scientific">Syphacia muris</name>
    <dbReference type="NCBI Taxonomy" id="451379"/>
    <lineage>
        <taxon>Eukaryota</taxon>
        <taxon>Metazoa</taxon>
        <taxon>Ecdysozoa</taxon>
        <taxon>Nematoda</taxon>
        <taxon>Chromadorea</taxon>
        <taxon>Rhabditida</taxon>
        <taxon>Spirurina</taxon>
        <taxon>Oxyuridomorpha</taxon>
        <taxon>Oxyuroidea</taxon>
        <taxon>Oxyuridae</taxon>
        <taxon>Syphacia</taxon>
    </lineage>
</organism>
<protein>
    <submittedName>
        <fullName evidence="6">PUL domain-containing protein</fullName>
    </submittedName>
</protein>
<dbReference type="Gene3D" id="1.25.10.10">
    <property type="entry name" value="Leucine-rich Repeat Variant"/>
    <property type="match status" value="1"/>
</dbReference>
<dbReference type="SUPFAM" id="SSF48371">
    <property type="entry name" value="ARM repeat"/>
    <property type="match status" value="1"/>
</dbReference>